<sequence>MRNDRTNRILGPWIAKKIPAGSSAALRRDSKCILQLPLGYYVSSSSKGKIVTQSNIHHASESFILATEEAHYPDLNLSQDAQYQPWLPTYGSSQPLMSMYPLVRQPEEEITGDLLTIPGLHVPHNQ</sequence>
<name>A0ABD1U7Y3_9LAMI</name>
<dbReference type="AlphaFoldDB" id="A0ABD1U7Y3"/>
<accession>A0ABD1U7Y3</accession>
<keyword evidence="2" id="KW-1185">Reference proteome</keyword>
<evidence type="ECO:0000313" key="1">
    <source>
        <dbReference type="EMBL" id="KAL2521091.1"/>
    </source>
</evidence>
<gene>
    <name evidence="1" type="ORF">Fot_25014</name>
</gene>
<comment type="caution">
    <text evidence="1">The sequence shown here is derived from an EMBL/GenBank/DDBJ whole genome shotgun (WGS) entry which is preliminary data.</text>
</comment>
<organism evidence="1 2">
    <name type="scientific">Forsythia ovata</name>
    <dbReference type="NCBI Taxonomy" id="205694"/>
    <lineage>
        <taxon>Eukaryota</taxon>
        <taxon>Viridiplantae</taxon>
        <taxon>Streptophyta</taxon>
        <taxon>Embryophyta</taxon>
        <taxon>Tracheophyta</taxon>
        <taxon>Spermatophyta</taxon>
        <taxon>Magnoliopsida</taxon>
        <taxon>eudicotyledons</taxon>
        <taxon>Gunneridae</taxon>
        <taxon>Pentapetalae</taxon>
        <taxon>asterids</taxon>
        <taxon>lamiids</taxon>
        <taxon>Lamiales</taxon>
        <taxon>Oleaceae</taxon>
        <taxon>Forsythieae</taxon>
        <taxon>Forsythia</taxon>
    </lineage>
</organism>
<dbReference type="Proteomes" id="UP001604277">
    <property type="component" value="Unassembled WGS sequence"/>
</dbReference>
<reference evidence="2" key="1">
    <citation type="submission" date="2024-07" db="EMBL/GenBank/DDBJ databases">
        <title>Two chromosome-level genome assemblies of Korean endemic species Abeliophyllum distichum and Forsythia ovata (Oleaceae).</title>
        <authorList>
            <person name="Jang H."/>
        </authorList>
    </citation>
    <scope>NUCLEOTIDE SEQUENCE [LARGE SCALE GENOMIC DNA]</scope>
</reference>
<dbReference type="EMBL" id="JBFOLJ010000007">
    <property type="protein sequence ID" value="KAL2521091.1"/>
    <property type="molecule type" value="Genomic_DNA"/>
</dbReference>
<evidence type="ECO:0000313" key="2">
    <source>
        <dbReference type="Proteomes" id="UP001604277"/>
    </source>
</evidence>
<proteinExistence type="predicted"/>
<protein>
    <submittedName>
        <fullName evidence="1">Uncharacterized protein</fullName>
    </submittedName>
</protein>